<dbReference type="Pfam" id="PF09832">
    <property type="entry name" value="DUF2059"/>
    <property type="match status" value="1"/>
</dbReference>
<protein>
    <recommendedName>
        <fullName evidence="2">DUF2059 domain-containing protein</fullName>
    </recommendedName>
</protein>
<keyword evidence="1" id="KW-0732">Signal</keyword>
<evidence type="ECO:0000313" key="4">
    <source>
        <dbReference type="Proteomes" id="UP000177515"/>
    </source>
</evidence>
<feature type="domain" description="DUF2059" evidence="2">
    <location>
        <begin position="114"/>
        <end position="170"/>
    </location>
</feature>
<dbReference type="InterPro" id="IPR018637">
    <property type="entry name" value="DUF2059"/>
</dbReference>
<organism evidence="3 4">
    <name type="scientific">Cupriavidus malaysiensis</name>
    <dbReference type="NCBI Taxonomy" id="367825"/>
    <lineage>
        <taxon>Bacteria</taxon>
        <taxon>Pseudomonadati</taxon>
        <taxon>Pseudomonadota</taxon>
        <taxon>Betaproteobacteria</taxon>
        <taxon>Burkholderiales</taxon>
        <taxon>Burkholderiaceae</taxon>
        <taxon>Cupriavidus</taxon>
    </lineage>
</organism>
<feature type="signal peptide" evidence="1">
    <location>
        <begin position="1"/>
        <end position="26"/>
    </location>
</feature>
<dbReference type="EMBL" id="CP017754">
    <property type="protein sequence ID" value="AOZ05462.1"/>
    <property type="molecule type" value="Genomic_DNA"/>
</dbReference>
<evidence type="ECO:0000256" key="1">
    <source>
        <dbReference type="SAM" id="SignalP"/>
    </source>
</evidence>
<proteinExistence type="predicted"/>
<feature type="chain" id="PRO_5046293602" description="DUF2059 domain-containing protein" evidence="1">
    <location>
        <begin position="27"/>
        <end position="187"/>
    </location>
</feature>
<keyword evidence="4" id="KW-1185">Reference proteome</keyword>
<name>A0ABM6F239_9BURK</name>
<evidence type="ECO:0000259" key="2">
    <source>
        <dbReference type="Pfam" id="PF09832"/>
    </source>
</evidence>
<reference evidence="3 4" key="1">
    <citation type="submission" date="2016-10" db="EMBL/GenBank/DDBJ databases">
        <title>Complete genome sequences of three Cupriavidus strains isolated from various Malaysian environments.</title>
        <authorList>
            <person name="Abdullah A.A.-A."/>
            <person name="Shafie N.A.H."/>
            <person name="Lau N.S."/>
        </authorList>
    </citation>
    <scope>NUCLEOTIDE SEQUENCE [LARGE SCALE GENOMIC DNA]</scope>
    <source>
        <strain evidence="3 4">USMAA1020</strain>
    </source>
</reference>
<accession>A0ABM6F239</accession>
<evidence type="ECO:0000313" key="3">
    <source>
        <dbReference type="EMBL" id="AOZ05462.1"/>
    </source>
</evidence>
<gene>
    <name evidence="3" type="ORF">BKK80_06340</name>
</gene>
<dbReference type="RefSeq" id="WP_071011631.1">
    <property type="nucleotide sequence ID" value="NZ_CP017754.1"/>
</dbReference>
<dbReference type="Proteomes" id="UP000177515">
    <property type="component" value="Chromosome 1"/>
</dbReference>
<sequence>MLKTTRQFAVLAASVSALMLAPYAHAQDADKTAAIKELLTVMQADQVVKNQGEMFQQNAKQDAPAVLEQVLIENKTLNDKQKQAVVDKLKKNGAVQRMVDGAGQAFTTDAFKKDAIQAHYEAFGKYYSTQELKDLTTFLKSSTGQKFMTNQGKATQEIWGSTMQKYGPQVGKAMRDAAEKEIAAAAK</sequence>